<evidence type="ECO:0000256" key="5">
    <source>
        <dbReference type="ARBA" id="ARBA00022630"/>
    </source>
</evidence>
<evidence type="ECO:0000256" key="11">
    <source>
        <dbReference type="ARBA" id="ARBA00023014"/>
    </source>
</evidence>
<keyword evidence="9 17" id="KW-0560">Oxidoreductase</keyword>
<comment type="cofactor">
    <cofactor evidence="1">
        <name>FMN</name>
        <dbReference type="ChEBI" id="CHEBI:58210"/>
    </cofactor>
</comment>
<dbReference type="PANTHER" id="PTHR11938:SF148">
    <property type="entry name" value="GLUTAMATE SYNTHASE [NADPH] LARGE CHAIN"/>
    <property type="match status" value="1"/>
</dbReference>
<keyword evidence="11" id="KW-0411">Iron-sulfur</keyword>
<dbReference type="EC" id="1.4.1.13" evidence="17"/>
<evidence type="ECO:0000313" key="17">
    <source>
        <dbReference type="EMBL" id="VEB45341.1"/>
    </source>
</evidence>
<reference evidence="17 18" key="1">
    <citation type="submission" date="2018-12" db="EMBL/GenBank/DDBJ databases">
        <authorList>
            <consortium name="Pathogen Informatics"/>
        </authorList>
    </citation>
    <scope>NUCLEOTIDE SEQUENCE [LARGE SCALE GENOMIC DNA]</scope>
    <source>
        <strain evidence="17 18">NCTC9695</strain>
    </source>
</reference>
<dbReference type="Pfam" id="PF01645">
    <property type="entry name" value="Glu_synthase"/>
    <property type="match status" value="1"/>
</dbReference>
<keyword evidence="5" id="KW-0285">Flavoprotein</keyword>
<organism evidence="17 18">
    <name type="scientific">Chromobacterium violaceum</name>
    <dbReference type="NCBI Taxonomy" id="536"/>
    <lineage>
        <taxon>Bacteria</taxon>
        <taxon>Pseudomonadati</taxon>
        <taxon>Pseudomonadota</taxon>
        <taxon>Betaproteobacteria</taxon>
        <taxon>Neisseriales</taxon>
        <taxon>Chromobacteriaceae</taxon>
        <taxon>Chromobacterium</taxon>
    </lineage>
</organism>
<evidence type="ECO:0000313" key="18">
    <source>
        <dbReference type="Proteomes" id="UP000275777"/>
    </source>
</evidence>
<dbReference type="GO" id="GO:0046872">
    <property type="term" value="F:metal ion binding"/>
    <property type="evidence" value="ECO:0007669"/>
    <property type="project" value="UniProtKB-KW"/>
</dbReference>
<evidence type="ECO:0000256" key="13">
    <source>
        <dbReference type="ARBA" id="ARBA00023291"/>
    </source>
</evidence>
<keyword evidence="10" id="KW-0408">Iron</keyword>
<dbReference type="Gene3D" id="3.20.20.70">
    <property type="entry name" value="Aldolase class I"/>
    <property type="match status" value="1"/>
</dbReference>
<evidence type="ECO:0000256" key="7">
    <source>
        <dbReference type="ARBA" id="ARBA00022723"/>
    </source>
</evidence>
<evidence type="ECO:0000256" key="3">
    <source>
        <dbReference type="ARBA" id="ARBA00009716"/>
    </source>
</evidence>
<dbReference type="InterPro" id="IPR002932">
    <property type="entry name" value="Glu_synthdom"/>
</dbReference>
<dbReference type="GO" id="GO:0006537">
    <property type="term" value="P:glutamate biosynthetic process"/>
    <property type="evidence" value="ECO:0007669"/>
    <property type="project" value="UniProtKB-KW"/>
</dbReference>
<dbReference type="GO" id="GO:0004355">
    <property type="term" value="F:glutamate synthase (NADPH) activity"/>
    <property type="evidence" value="ECO:0007669"/>
    <property type="project" value="UniProtKB-EC"/>
</dbReference>
<keyword evidence="4" id="KW-0028">Amino-acid biosynthesis</keyword>
<dbReference type="GO" id="GO:0019676">
    <property type="term" value="P:ammonia assimilation cycle"/>
    <property type="evidence" value="ECO:0007669"/>
    <property type="project" value="TreeGrafter"/>
</dbReference>
<evidence type="ECO:0000256" key="12">
    <source>
        <dbReference type="ARBA" id="ARBA00023164"/>
    </source>
</evidence>
<evidence type="ECO:0000256" key="4">
    <source>
        <dbReference type="ARBA" id="ARBA00022605"/>
    </source>
</evidence>
<feature type="domain" description="Glutamate synthase" evidence="16">
    <location>
        <begin position="1"/>
        <end position="55"/>
    </location>
</feature>
<evidence type="ECO:0000256" key="15">
    <source>
        <dbReference type="SAM" id="MobiDB-lite"/>
    </source>
</evidence>
<keyword evidence="8" id="KW-0315">Glutamine amidotransferase</keyword>
<evidence type="ECO:0000256" key="1">
    <source>
        <dbReference type="ARBA" id="ARBA00001917"/>
    </source>
</evidence>
<comment type="cofactor">
    <cofactor evidence="2">
        <name>[3Fe-4S] cluster</name>
        <dbReference type="ChEBI" id="CHEBI:21137"/>
    </cofactor>
</comment>
<dbReference type="Proteomes" id="UP000275777">
    <property type="component" value="Chromosome"/>
</dbReference>
<protein>
    <submittedName>
        <fullName evidence="17">Glutamate synthase [NADPH] large chain</fullName>
        <ecNumber evidence="17">1.4.1.13</ecNumber>
    </submittedName>
</protein>
<keyword evidence="13" id="KW-0003">3Fe-4S</keyword>
<sequence>MNRLGGRSNSGEGGEDPARYGTEKMSKIKQVASGRFGVTPHYLVNAEVLQIKVARAPSRARAASCPATRCPA</sequence>
<dbReference type="GO" id="GO:0051538">
    <property type="term" value="F:3 iron, 4 sulfur cluster binding"/>
    <property type="evidence" value="ECO:0007669"/>
    <property type="project" value="UniProtKB-KW"/>
</dbReference>
<dbReference type="InterPro" id="IPR013785">
    <property type="entry name" value="Aldolase_TIM"/>
</dbReference>
<proteinExistence type="inferred from homology"/>
<evidence type="ECO:0000256" key="9">
    <source>
        <dbReference type="ARBA" id="ARBA00023002"/>
    </source>
</evidence>
<evidence type="ECO:0000256" key="6">
    <source>
        <dbReference type="ARBA" id="ARBA00022643"/>
    </source>
</evidence>
<dbReference type="SUPFAM" id="SSF51395">
    <property type="entry name" value="FMN-linked oxidoreductases"/>
    <property type="match status" value="1"/>
</dbReference>
<evidence type="ECO:0000256" key="8">
    <source>
        <dbReference type="ARBA" id="ARBA00022962"/>
    </source>
</evidence>
<feature type="region of interest" description="Disordered" evidence="15">
    <location>
        <begin position="1"/>
        <end position="22"/>
    </location>
</feature>
<gene>
    <name evidence="17" type="primary">gltB_5</name>
    <name evidence="17" type="ORF">NCTC9695_05852</name>
</gene>
<dbReference type="EMBL" id="LR134182">
    <property type="protein sequence ID" value="VEB45341.1"/>
    <property type="molecule type" value="Genomic_DNA"/>
</dbReference>
<dbReference type="AlphaFoldDB" id="A0A3S4HR00"/>
<evidence type="ECO:0000256" key="10">
    <source>
        <dbReference type="ARBA" id="ARBA00023004"/>
    </source>
</evidence>
<accession>A0A3S4HR00</accession>
<dbReference type="PANTHER" id="PTHR11938">
    <property type="entry name" value="FAD NADPH DEHYDROGENASE/OXIDOREDUCTASE"/>
    <property type="match status" value="1"/>
</dbReference>
<comment type="pathway">
    <text evidence="14">Amino-acid biosynthesis.</text>
</comment>
<keyword evidence="7" id="KW-0479">Metal-binding</keyword>
<name>A0A3S4HR00_CHRVL</name>
<evidence type="ECO:0000259" key="16">
    <source>
        <dbReference type="Pfam" id="PF01645"/>
    </source>
</evidence>
<evidence type="ECO:0000256" key="14">
    <source>
        <dbReference type="ARBA" id="ARBA00029440"/>
    </source>
</evidence>
<dbReference type="InterPro" id="IPR050711">
    <property type="entry name" value="ET-N_metabolism_enzyme"/>
</dbReference>
<keyword evidence="6" id="KW-0288">FMN</keyword>
<evidence type="ECO:0000256" key="2">
    <source>
        <dbReference type="ARBA" id="ARBA00001927"/>
    </source>
</evidence>
<keyword evidence="12" id="KW-0314">Glutamate biosynthesis</keyword>
<comment type="similarity">
    <text evidence="3">Belongs to the glutamate synthase family.</text>
</comment>